<proteinExistence type="predicted"/>
<evidence type="ECO:0000313" key="1">
    <source>
        <dbReference type="EMBL" id="QNN89296.1"/>
    </source>
</evidence>
<accession>A0A7G9U865</accession>
<sequence>MGDVNKNLLLEHNAFIVHPVTALTPDDNYFDTSGNVATPDKCLNVKAHTEFVLNSATCDNVAAAENNQPAETLSNQCNIQI</sequence>
<organism evidence="1">
    <name type="scientific">Spilarctia obliqua nucleopolyhedrovirus</name>
    <dbReference type="NCBI Taxonomy" id="1638618"/>
    <lineage>
        <taxon>Viruses</taxon>
        <taxon>Viruses incertae sedis</taxon>
        <taxon>Naldaviricetes</taxon>
        <taxon>Lefavirales</taxon>
        <taxon>Baculoviridae</taxon>
        <taxon>Alphabaculovirus</taxon>
    </lineage>
</organism>
<name>A0A7G9U865_9ABAC</name>
<dbReference type="EMBL" id="MN750513">
    <property type="protein sequence ID" value="QNN89296.1"/>
    <property type="molecule type" value="Genomic_DNA"/>
</dbReference>
<reference evidence="1" key="1">
    <citation type="submission" date="2019-11" db="EMBL/GenBank/DDBJ databases">
        <title>Studies on the baculoviruses infecting the caterpillars, Spilarctia obliqua Walker (Erebidae) and Pieris brassicae Linn. (Pieridae) (Insecta: Lepidoptera).</title>
        <authorList>
            <person name="Paul S."/>
            <person name="Arumugaperumal A."/>
            <person name="Sathiya Balasingh Thangapandi E.J.J."/>
            <person name="Sarjubala Devi H."/>
            <person name="Johnson T."/>
            <person name="Maisnam S."/>
            <person name="Krishnavel S."/>
            <person name="Soman Syamala S."/>
            <person name="Ramamoorthy S."/>
            <person name="Karthikeyan R."/>
            <person name="Subburaman C."/>
            <person name="Jeyaprakash R."/>
            <person name="Azhaguchamy M."/>
            <person name="Ramaiyer V."/>
            <person name="Sivasubramaniam S."/>
        </authorList>
    </citation>
    <scope>NUCLEOTIDE SEQUENCE</scope>
    <source>
        <strain evidence="1">Manipur</strain>
    </source>
</reference>
<protein>
    <submittedName>
        <fullName evidence="1">ORF4</fullName>
    </submittedName>
</protein>